<dbReference type="PANTHER" id="PTHR24198:SF165">
    <property type="entry name" value="ANKYRIN REPEAT-CONTAINING PROTEIN-RELATED"/>
    <property type="match status" value="1"/>
</dbReference>
<dbReference type="PRINTS" id="PR01415">
    <property type="entry name" value="ANKYRIN"/>
</dbReference>
<keyword evidence="2 3" id="KW-0040">ANK repeat</keyword>
<sequence>MKQASEVENTKGRRKSIRRICKKRMHRSSRRYCTKLMFKALKSGNVPMVSQLFKDGGLFVNSRSLGVTNLHLAVKYDFIPEAIKLINLGADVRCKTLEGETALQFAVTNKRHSNILMQMIPNGFKYEFMRFYGLESLRFAIANRATSTIKDHANTSDALYRAQQRYSFVKLLLDAGAEVNTKDINGCSPLHCAVYTGDLELVRILTRAGADINSQNNIGATALHDAVLCCDADMVFWFLCAGANFTIRTLHWGNTALHWATMLNIDNSHECIIKMLLEFGSDLNVPNTYNWTPFNNVVRFCDINLLRFCIDEYKADLKRLNIDGNSALTFAVQNVNKNVRDMVLESGLDVLHKSDDNRTLLHFASELSMLDNVRYLISRGAEINAKDKNGITPFLLCTLKIHDIFRENWPLALVRASYTMERKQVMRLLLELGSDLNLKVLEQKPEDTQSVFELVIVMEDTEALHMIIEYVAEVEAKTNKKQFDDYNLKLIDAQPAIKDYYQKCQDELKSMKTTKIKGTTITYYFVLKEPLDVVARYARNNELVEQFKHNLHNLYPFYASQLDAKLNAAIARQKVIERGCSILSELIPFADSSCIAYEIIFKYLSEADVKLLIGSELH</sequence>
<feature type="repeat" description="ANK" evidence="3">
    <location>
        <begin position="356"/>
        <end position="388"/>
    </location>
</feature>
<evidence type="ECO:0000256" key="1">
    <source>
        <dbReference type="ARBA" id="ARBA00022737"/>
    </source>
</evidence>
<dbReference type="AlphaFoldDB" id="A0A232FBW7"/>
<organism evidence="4 5">
    <name type="scientific">Trichomalopsis sarcophagae</name>
    <dbReference type="NCBI Taxonomy" id="543379"/>
    <lineage>
        <taxon>Eukaryota</taxon>
        <taxon>Metazoa</taxon>
        <taxon>Ecdysozoa</taxon>
        <taxon>Arthropoda</taxon>
        <taxon>Hexapoda</taxon>
        <taxon>Insecta</taxon>
        <taxon>Pterygota</taxon>
        <taxon>Neoptera</taxon>
        <taxon>Endopterygota</taxon>
        <taxon>Hymenoptera</taxon>
        <taxon>Apocrita</taxon>
        <taxon>Proctotrupomorpha</taxon>
        <taxon>Chalcidoidea</taxon>
        <taxon>Pteromalidae</taxon>
        <taxon>Pteromalinae</taxon>
        <taxon>Trichomalopsis</taxon>
    </lineage>
</organism>
<dbReference type="InterPro" id="IPR036770">
    <property type="entry name" value="Ankyrin_rpt-contain_sf"/>
</dbReference>
<dbReference type="Pfam" id="PF12796">
    <property type="entry name" value="Ank_2"/>
    <property type="match status" value="2"/>
</dbReference>
<reference evidence="4 5" key="1">
    <citation type="journal article" date="2017" name="Curr. Biol.">
        <title>The Evolution of Venom by Co-option of Single-Copy Genes.</title>
        <authorList>
            <person name="Martinson E.O."/>
            <person name="Mrinalini"/>
            <person name="Kelkar Y.D."/>
            <person name="Chang C.H."/>
            <person name="Werren J.H."/>
        </authorList>
    </citation>
    <scope>NUCLEOTIDE SEQUENCE [LARGE SCALE GENOMIC DNA]</scope>
    <source>
        <strain evidence="4 5">Alberta</strain>
        <tissue evidence="4">Whole body</tissue>
    </source>
</reference>
<dbReference type="OrthoDB" id="1577640at2759"/>
<dbReference type="STRING" id="543379.A0A232FBW7"/>
<feature type="repeat" description="ANK" evidence="3">
    <location>
        <begin position="252"/>
        <end position="288"/>
    </location>
</feature>
<comment type="caution">
    <text evidence="4">The sequence shown here is derived from an EMBL/GenBank/DDBJ whole genome shotgun (WGS) entry which is preliminary data.</text>
</comment>
<dbReference type="PROSITE" id="PS50297">
    <property type="entry name" value="ANK_REP_REGION"/>
    <property type="match status" value="3"/>
</dbReference>
<gene>
    <name evidence="4" type="ORF">TSAR_013740</name>
</gene>
<dbReference type="Pfam" id="PF00023">
    <property type="entry name" value="Ank"/>
    <property type="match status" value="1"/>
</dbReference>
<proteinExistence type="predicted"/>
<dbReference type="PANTHER" id="PTHR24198">
    <property type="entry name" value="ANKYRIN REPEAT AND PROTEIN KINASE DOMAIN-CONTAINING PROTEIN"/>
    <property type="match status" value="1"/>
</dbReference>
<dbReference type="SUPFAM" id="SSF48403">
    <property type="entry name" value="Ankyrin repeat"/>
    <property type="match status" value="2"/>
</dbReference>
<name>A0A232FBW7_9HYME</name>
<dbReference type="EMBL" id="NNAY01000499">
    <property type="protein sequence ID" value="OXU27980.1"/>
    <property type="molecule type" value="Genomic_DNA"/>
</dbReference>
<dbReference type="Gene3D" id="1.25.40.20">
    <property type="entry name" value="Ankyrin repeat-containing domain"/>
    <property type="match status" value="3"/>
</dbReference>
<keyword evidence="5" id="KW-1185">Reference proteome</keyword>
<dbReference type="InterPro" id="IPR002110">
    <property type="entry name" value="Ankyrin_rpt"/>
</dbReference>
<evidence type="ECO:0000313" key="4">
    <source>
        <dbReference type="EMBL" id="OXU27980.1"/>
    </source>
</evidence>
<dbReference type="SMART" id="SM00248">
    <property type="entry name" value="ANK"/>
    <property type="match status" value="11"/>
</dbReference>
<accession>A0A232FBW7</accession>
<keyword evidence="1" id="KW-0677">Repeat</keyword>
<dbReference type="Proteomes" id="UP000215335">
    <property type="component" value="Unassembled WGS sequence"/>
</dbReference>
<evidence type="ECO:0000256" key="3">
    <source>
        <dbReference type="PROSITE-ProRule" id="PRU00023"/>
    </source>
</evidence>
<dbReference type="PROSITE" id="PS50088">
    <property type="entry name" value="ANK_REPEAT"/>
    <property type="match status" value="3"/>
</dbReference>
<evidence type="ECO:0000256" key="2">
    <source>
        <dbReference type="ARBA" id="ARBA00023043"/>
    </source>
</evidence>
<protein>
    <submittedName>
        <fullName evidence="4">Uncharacterized protein</fullName>
    </submittedName>
</protein>
<evidence type="ECO:0000313" key="5">
    <source>
        <dbReference type="Proteomes" id="UP000215335"/>
    </source>
</evidence>
<feature type="repeat" description="ANK" evidence="3">
    <location>
        <begin position="185"/>
        <end position="217"/>
    </location>
</feature>